<keyword evidence="2" id="KW-1185">Reference proteome</keyword>
<proteinExistence type="predicted"/>
<protein>
    <submittedName>
        <fullName evidence="1">Uncharacterized protein</fullName>
    </submittedName>
</protein>
<evidence type="ECO:0000313" key="1">
    <source>
        <dbReference type="EMBL" id="KAF2474976.1"/>
    </source>
</evidence>
<sequence length="575" mass="64940">MMSFSQCIGIGLFLQNGRTLFLAGPGLATLAYFLAGTVMWSSAACLGEMTALFPVKGPIFELPRRFLDESLGYAAGWITWYAISPNFSGRSAELVAITHIFQFKYPPEQLIADGYPDAALEWMPHISPTVIVMIFLCILLLINLLPVRHFGQLEYAFGVIKLSFIVLMIVLNTILHSWQRVDRGGHFWTYRAPYSAGSQNITLPNGHVVEGFAGKLGGMWEAMLTCLFGMIGFETVAITAAENRDLRSEETVKLATRKMSLRIITLYTLATFTVGLNVPYTHPLIKDTNVISFGYGENSAFVISTVLNHLRVWPYFINGFIIFSASTAGANGIYNASRTLHALASVQDAWPDWAPIQAVRRRLERTYYGVPLGAVLFSWAFGMLGFLGSNTNSALILGRMVRCVVISMLTVYGIIAWSFLEFYKIIKQAASGDDETIDDKDDPSTRQRYDRNCPQYPYKSHGQWMRACYAFTACTLFILFNGWRTFISPMKTADFIACYIPIVLFCFISICYQIKLNGWNPMQWRRRASRELQNPPPQIATSLPRRGHIALNDPDNLFTTANFRSFFQWVWVWMK</sequence>
<gene>
    <name evidence="1" type="ORF">BDR25DRAFT_280608</name>
</gene>
<accession>A0ACB6R720</accession>
<reference evidence="1" key="1">
    <citation type="journal article" date="2020" name="Stud. Mycol.">
        <title>101 Dothideomycetes genomes: a test case for predicting lifestyles and emergence of pathogens.</title>
        <authorList>
            <person name="Haridas S."/>
            <person name="Albert R."/>
            <person name="Binder M."/>
            <person name="Bloem J."/>
            <person name="Labutti K."/>
            <person name="Salamov A."/>
            <person name="Andreopoulos B."/>
            <person name="Baker S."/>
            <person name="Barry K."/>
            <person name="Bills G."/>
            <person name="Bluhm B."/>
            <person name="Cannon C."/>
            <person name="Castanera R."/>
            <person name="Culley D."/>
            <person name="Daum C."/>
            <person name="Ezra D."/>
            <person name="Gonzalez J."/>
            <person name="Henrissat B."/>
            <person name="Kuo A."/>
            <person name="Liang C."/>
            <person name="Lipzen A."/>
            <person name="Lutzoni F."/>
            <person name="Magnuson J."/>
            <person name="Mondo S."/>
            <person name="Nolan M."/>
            <person name="Ohm R."/>
            <person name="Pangilinan J."/>
            <person name="Park H.-J."/>
            <person name="Ramirez L."/>
            <person name="Alfaro M."/>
            <person name="Sun H."/>
            <person name="Tritt A."/>
            <person name="Yoshinaga Y."/>
            <person name="Zwiers L.-H."/>
            <person name="Turgeon B."/>
            <person name="Goodwin S."/>
            <person name="Spatafora J."/>
            <person name="Crous P."/>
            <person name="Grigoriev I."/>
        </authorList>
    </citation>
    <scope>NUCLEOTIDE SEQUENCE</scope>
    <source>
        <strain evidence="1">ATCC 200398</strain>
    </source>
</reference>
<dbReference type="EMBL" id="MU003497">
    <property type="protein sequence ID" value="KAF2474976.1"/>
    <property type="molecule type" value="Genomic_DNA"/>
</dbReference>
<comment type="caution">
    <text evidence="1">The sequence shown here is derived from an EMBL/GenBank/DDBJ whole genome shotgun (WGS) entry which is preliminary data.</text>
</comment>
<name>A0ACB6R720_9PLEO</name>
<organism evidence="1 2">
    <name type="scientific">Lindgomyces ingoldianus</name>
    <dbReference type="NCBI Taxonomy" id="673940"/>
    <lineage>
        <taxon>Eukaryota</taxon>
        <taxon>Fungi</taxon>
        <taxon>Dikarya</taxon>
        <taxon>Ascomycota</taxon>
        <taxon>Pezizomycotina</taxon>
        <taxon>Dothideomycetes</taxon>
        <taxon>Pleosporomycetidae</taxon>
        <taxon>Pleosporales</taxon>
        <taxon>Lindgomycetaceae</taxon>
        <taxon>Lindgomyces</taxon>
    </lineage>
</organism>
<dbReference type="Proteomes" id="UP000799755">
    <property type="component" value="Unassembled WGS sequence"/>
</dbReference>
<evidence type="ECO:0000313" key="2">
    <source>
        <dbReference type="Proteomes" id="UP000799755"/>
    </source>
</evidence>